<comment type="caution">
    <text evidence="10">The sequence shown here is derived from an EMBL/GenBank/DDBJ whole genome shotgun (WGS) entry which is preliminary data.</text>
</comment>
<evidence type="ECO:0000259" key="8">
    <source>
        <dbReference type="Pfam" id="PF01694"/>
    </source>
</evidence>
<dbReference type="Proteomes" id="UP000245609">
    <property type="component" value="Unassembled WGS sequence"/>
</dbReference>
<proteinExistence type="inferred from homology"/>
<keyword evidence="4" id="KW-0378">Hydrolase</keyword>
<gene>
    <name evidence="10" type="ORF">BB560_001105</name>
    <name evidence="9" type="ORF">BB560_006344</name>
</gene>
<dbReference type="Gene3D" id="1.20.1540.10">
    <property type="entry name" value="Rhomboid-like"/>
    <property type="match status" value="1"/>
</dbReference>
<dbReference type="Pfam" id="PF01694">
    <property type="entry name" value="Rhomboid"/>
    <property type="match status" value="1"/>
</dbReference>
<name>A0A2T9ZIH4_9FUNG</name>
<dbReference type="InterPro" id="IPR035952">
    <property type="entry name" value="Rhomboid-like_sf"/>
</dbReference>
<evidence type="ECO:0000256" key="2">
    <source>
        <dbReference type="ARBA" id="ARBA00009045"/>
    </source>
</evidence>
<dbReference type="PANTHER" id="PTHR43731">
    <property type="entry name" value="RHOMBOID PROTEASE"/>
    <property type="match status" value="1"/>
</dbReference>
<feature type="transmembrane region" description="Helical" evidence="7">
    <location>
        <begin position="292"/>
        <end position="311"/>
    </location>
</feature>
<feature type="transmembrane region" description="Helical" evidence="7">
    <location>
        <begin position="175"/>
        <end position="193"/>
    </location>
</feature>
<keyword evidence="3 7" id="KW-0812">Transmembrane</keyword>
<dbReference type="SUPFAM" id="SSF144091">
    <property type="entry name" value="Rhomboid-like"/>
    <property type="match status" value="1"/>
</dbReference>
<protein>
    <recommendedName>
        <fullName evidence="8">Peptidase S54 rhomboid domain-containing protein</fullName>
    </recommendedName>
</protein>
<feature type="transmembrane region" description="Helical" evidence="7">
    <location>
        <begin position="200"/>
        <end position="217"/>
    </location>
</feature>
<sequence>MSVLTLSRATKMTAGFSKTVVFFSNHSTVANKSSLFTLRLSNLFKSFLSPKKPITQINQLQTRNYGRWYEHSNVDYGSRGGWSKRNQNGGKRNWRNSFKPRFNISPNKLVYGILGTNVAVFCLWKYAESRVTSFRDTRLMSFLVNNFTFSVTNFDQGRFWTAITSEFSHANLTHLLFNSIALYSFGPTLAALLGTGPFLTFYLLSCAGASAASYLYFKFLAPSVFNIPRYQSERFLSVGSSGAISSTLILFAALFPSSTFLLFFVIPCPAWLVAGGFIAFDLYNSASGTSPLIGSSAHLGGAAFGFSYYWFRLRPNIRRFR</sequence>
<feature type="transmembrane region" description="Helical" evidence="7">
    <location>
        <begin position="260"/>
        <end position="280"/>
    </location>
</feature>
<reference evidence="10 11" key="1">
    <citation type="journal article" date="2018" name="MBio">
        <title>Comparative Genomics Reveals the Core Gene Toolbox for the Fungus-Insect Symbiosis.</title>
        <authorList>
            <person name="Wang Y."/>
            <person name="Stata M."/>
            <person name="Wang W."/>
            <person name="Stajich J.E."/>
            <person name="White M.M."/>
            <person name="Moncalvo J.M."/>
        </authorList>
    </citation>
    <scope>NUCLEOTIDE SEQUENCE [LARGE SCALE GENOMIC DNA]</scope>
    <source>
        <strain evidence="10 11">SC-DP-2</strain>
    </source>
</reference>
<dbReference type="InterPro" id="IPR050925">
    <property type="entry name" value="Rhomboid_protease_S54"/>
</dbReference>
<dbReference type="GO" id="GO:0016020">
    <property type="term" value="C:membrane"/>
    <property type="evidence" value="ECO:0007669"/>
    <property type="project" value="UniProtKB-SubCell"/>
</dbReference>
<dbReference type="InterPro" id="IPR022764">
    <property type="entry name" value="Peptidase_S54_rhomboid_dom"/>
</dbReference>
<evidence type="ECO:0000256" key="1">
    <source>
        <dbReference type="ARBA" id="ARBA00004141"/>
    </source>
</evidence>
<accession>A0A2T9ZIH4</accession>
<dbReference type="OrthoDB" id="418595at2759"/>
<organism evidence="10 11">
    <name type="scientific">Smittium megazygosporum</name>
    <dbReference type="NCBI Taxonomy" id="133381"/>
    <lineage>
        <taxon>Eukaryota</taxon>
        <taxon>Fungi</taxon>
        <taxon>Fungi incertae sedis</taxon>
        <taxon>Zoopagomycota</taxon>
        <taxon>Kickxellomycotina</taxon>
        <taxon>Harpellomycetes</taxon>
        <taxon>Harpellales</taxon>
        <taxon>Legeriomycetaceae</taxon>
        <taxon>Smittium</taxon>
    </lineage>
</organism>
<dbReference type="EMBL" id="MBFS01000129">
    <property type="protein sequence ID" value="PVV04395.1"/>
    <property type="molecule type" value="Genomic_DNA"/>
</dbReference>
<evidence type="ECO:0000313" key="9">
    <source>
        <dbReference type="EMBL" id="PVU88723.1"/>
    </source>
</evidence>
<dbReference type="GO" id="GO:0004252">
    <property type="term" value="F:serine-type endopeptidase activity"/>
    <property type="evidence" value="ECO:0007669"/>
    <property type="project" value="InterPro"/>
</dbReference>
<feature type="transmembrane region" description="Helical" evidence="7">
    <location>
        <begin position="237"/>
        <end position="255"/>
    </location>
</feature>
<dbReference type="AlphaFoldDB" id="A0A2T9ZIH4"/>
<evidence type="ECO:0000256" key="3">
    <source>
        <dbReference type="ARBA" id="ARBA00022692"/>
    </source>
</evidence>
<keyword evidence="5 7" id="KW-1133">Transmembrane helix</keyword>
<evidence type="ECO:0000313" key="10">
    <source>
        <dbReference type="EMBL" id="PVV04395.1"/>
    </source>
</evidence>
<dbReference type="PANTHER" id="PTHR43731:SF14">
    <property type="entry name" value="PRESENILIN-ASSOCIATED RHOMBOID-LIKE PROTEIN, MITOCHONDRIAL"/>
    <property type="match status" value="1"/>
</dbReference>
<evidence type="ECO:0000256" key="6">
    <source>
        <dbReference type="ARBA" id="ARBA00023136"/>
    </source>
</evidence>
<comment type="similarity">
    <text evidence="2">Belongs to the peptidase S54 family.</text>
</comment>
<keyword evidence="11" id="KW-1185">Reference proteome</keyword>
<dbReference type="STRING" id="133381.A0A2T9ZIH4"/>
<feature type="domain" description="Peptidase S54 rhomboid" evidence="8">
    <location>
        <begin position="157"/>
        <end position="314"/>
    </location>
</feature>
<evidence type="ECO:0000256" key="7">
    <source>
        <dbReference type="SAM" id="Phobius"/>
    </source>
</evidence>
<dbReference type="EMBL" id="MBFS01003123">
    <property type="protein sequence ID" value="PVU88723.1"/>
    <property type="molecule type" value="Genomic_DNA"/>
</dbReference>
<evidence type="ECO:0000256" key="5">
    <source>
        <dbReference type="ARBA" id="ARBA00022989"/>
    </source>
</evidence>
<evidence type="ECO:0000256" key="4">
    <source>
        <dbReference type="ARBA" id="ARBA00022801"/>
    </source>
</evidence>
<keyword evidence="6 7" id="KW-0472">Membrane</keyword>
<evidence type="ECO:0000313" key="11">
    <source>
        <dbReference type="Proteomes" id="UP000245609"/>
    </source>
</evidence>
<comment type="subcellular location">
    <subcellularLocation>
        <location evidence="1">Membrane</location>
        <topology evidence="1">Multi-pass membrane protein</topology>
    </subcellularLocation>
</comment>